<accession>A0ABZ0IUG2</accession>
<proteinExistence type="predicted"/>
<sequence>MKTLLLVLGFFTLIVAEILKVYLIMPFPGSQQMNSIDFAYFMFFNIGYFRLAGLLMIAYPAWHFLKTGKKRVKLLIGTFIVLYLGVFYAVNFRMLADKIFYQPNTVSFVPASQTGYEMTDLVLGVEINGESKAYPIENIGYHHQVRDTVGGTPVIVTYCTVCRTGRIFSPEVNGTPETFRLVGMDHFNAMFEDSRTRSWWRQVNGEAVAGPLTGTTLPELPSEQMALGAWLNKYPESLVLQPDTAFLEKYENLKNYDEGTSESKLTGRDTASWADKSWVIGVTLDEKAKAYDWNELIKTRLINDTISSTSLLIALEPDSLSFHAWERDTLVFSLSDTTNFIVDKNTGSEWNWKGECVRGMLSGAQLKWVLAYQEFWHSWKTFHHRTRTYRYRKPGQAHLKQIR</sequence>
<dbReference type="Proteomes" id="UP001302349">
    <property type="component" value="Chromosome"/>
</dbReference>
<keyword evidence="1" id="KW-1133">Transmembrane helix</keyword>
<evidence type="ECO:0000313" key="3">
    <source>
        <dbReference type="Proteomes" id="UP001302349"/>
    </source>
</evidence>
<dbReference type="RefSeq" id="WP_317491249.1">
    <property type="nucleotide sequence ID" value="NZ_CP136051.1"/>
</dbReference>
<keyword evidence="1" id="KW-0472">Membrane</keyword>
<organism evidence="2 3">
    <name type="scientific">Imperialibacter roseus</name>
    <dbReference type="NCBI Taxonomy" id="1324217"/>
    <lineage>
        <taxon>Bacteria</taxon>
        <taxon>Pseudomonadati</taxon>
        <taxon>Bacteroidota</taxon>
        <taxon>Cytophagia</taxon>
        <taxon>Cytophagales</taxon>
        <taxon>Flammeovirgaceae</taxon>
        <taxon>Imperialibacter</taxon>
    </lineage>
</organism>
<evidence type="ECO:0000313" key="2">
    <source>
        <dbReference type="EMBL" id="WOK08614.1"/>
    </source>
</evidence>
<keyword evidence="1" id="KW-0812">Transmembrane</keyword>
<dbReference type="InterPro" id="IPR021516">
    <property type="entry name" value="DUF3179"/>
</dbReference>
<name>A0ABZ0IUG2_9BACT</name>
<gene>
    <name evidence="2" type="ORF">RT717_08190</name>
</gene>
<keyword evidence="3" id="KW-1185">Reference proteome</keyword>
<dbReference type="Pfam" id="PF11376">
    <property type="entry name" value="DUF3179"/>
    <property type="match status" value="1"/>
</dbReference>
<evidence type="ECO:0000256" key="1">
    <source>
        <dbReference type="SAM" id="Phobius"/>
    </source>
</evidence>
<reference evidence="2 3" key="1">
    <citation type="journal article" date="2023" name="Microbiol. Resour. Announc.">
        <title>Complete Genome Sequence of Imperialibacter roseus strain P4T.</title>
        <authorList>
            <person name="Tizabi D.R."/>
            <person name="Bachvaroff T."/>
            <person name="Hill R.T."/>
        </authorList>
    </citation>
    <scope>NUCLEOTIDE SEQUENCE [LARGE SCALE GENOMIC DNA]</scope>
    <source>
        <strain evidence="2 3">P4T</strain>
    </source>
</reference>
<feature type="transmembrane region" description="Helical" evidence="1">
    <location>
        <begin position="40"/>
        <end position="62"/>
    </location>
</feature>
<dbReference type="EMBL" id="CP136051">
    <property type="protein sequence ID" value="WOK08614.1"/>
    <property type="molecule type" value="Genomic_DNA"/>
</dbReference>
<protein>
    <submittedName>
        <fullName evidence="2">DUF3179 domain-containing (Seleno)protein</fullName>
    </submittedName>
</protein>
<feature type="transmembrane region" description="Helical" evidence="1">
    <location>
        <begin position="74"/>
        <end position="96"/>
    </location>
</feature>